<dbReference type="SUPFAM" id="SSF57256">
    <property type="entry name" value="Elafin-like"/>
    <property type="match status" value="1"/>
</dbReference>
<proteinExistence type="predicted"/>
<feature type="chain" id="PRO_5018190056" description="WAP domain-containing protein" evidence="1">
    <location>
        <begin position="25"/>
        <end position="61"/>
    </location>
</feature>
<comment type="caution">
    <text evidence="3">The sequence shown here is derived from an EMBL/GenBank/DDBJ whole genome shotgun (WGS) entry which is preliminary data.</text>
</comment>
<dbReference type="InterPro" id="IPR036645">
    <property type="entry name" value="Elafin-like_sf"/>
</dbReference>
<dbReference type="GO" id="GO:0030414">
    <property type="term" value="F:peptidase inhibitor activity"/>
    <property type="evidence" value="ECO:0007669"/>
    <property type="project" value="InterPro"/>
</dbReference>
<dbReference type="GO" id="GO:0005576">
    <property type="term" value="C:extracellular region"/>
    <property type="evidence" value="ECO:0007669"/>
    <property type="project" value="InterPro"/>
</dbReference>
<name>A0A3M7PEJ7_BRAPC</name>
<dbReference type="Gene3D" id="4.10.75.10">
    <property type="entry name" value="Elafin-like"/>
    <property type="match status" value="1"/>
</dbReference>
<sequence>MFFSFIFITFVLFLAYLGVSITSGSCPSFPPDLITTCEVSCFTDFDCDFGKKCVIYILNYY</sequence>
<evidence type="ECO:0000259" key="2">
    <source>
        <dbReference type="Pfam" id="PF00095"/>
    </source>
</evidence>
<dbReference type="InterPro" id="IPR008197">
    <property type="entry name" value="WAP_dom"/>
</dbReference>
<dbReference type="EMBL" id="REGN01011435">
    <property type="protein sequence ID" value="RMZ97429.1"/>
    <property type="molecule type" value="Genomic_DNA"/>
</dbReference>
<evidence type="ECO:0000313" key="4">
    <source>
        <dbReference type="Proteomes" id="UP000276133"/>
    </source>
</evidence>
<keyword evidence="4" id="KW-1185">Reference proteome</keyword>
<accession>A0A3M7PEJ7</accession>
<gene>
    <name evidence="3" type="ORF">BpHYR1_019272</name>
</gene>
<dbReference type="Proteomes" id="UP000276133">
    <property type="component" value="Unassembled WGS sequence"/>
</dbReference>
<feature type="domain" description="WAP" evidence="2">
    <location>
        <begin position="23"/>
        <end position="53"/>
    </location>
</feature>
<evidence type="ECO:0000256" key="1">
    <source>
        <dbReference type="SAM" id="SignalP"/>
    </source>
</evidence>
<evidence type="ECO:0000313" key="3">
    <source>
        <dbReference type="EMBL" id="RMZ97429.1"/>
    </source>
</evidence>
<protein>
    <recommendedName>
        <fullName evidence="2">WAP domain-containing protein</fullName>
    </recommendedName>
</protein>
<keyword evidence="1" id="KW-0732">Signal</keyword>
<organism evidence="3 4">
    <name type="scientific">Brachionus plicatilis</name>
    <name type="common">Marine rotifer</name>
    <name type="synonym">Brachionus muelleri</name>
    <dbReference type="NCBI Taxonomy" id="10195"/>
    <lineage>
        <taxon>Eukaryota</taxon>
        <taxon>Metazoa</taxon>
        <taxon>Spiralia</taxon>
        <taxon>Gnathifera</taxon>
        <taxon>Rotifera</taxon>
        <taxon>Eurotatoria</taxon>
        <taxon>Monogononta</taxon>
        <taxon>Pseudotrocha</taxon>
        <taxon>Ploima</taxon>
        <taxon>Brachionidae</taxon>
        <taxon>Brachionus</taxon>
    </lineage>
</organism>
<dbReference type="AlphaFoldDB" id="A0A3M7PEJ7"/>
<feature type="signal peptide" evidence="1">
    <location>
        <begin position="1"/>
        <end position="24"/>
    </location>
</feature>
<dbReference type="Pfam" id="PF00095">
    <property type="entry name" value="WAP"/>
    <property type="match status" value="1"/>
</dbReference>
<reference evidence="3 4" key="1">
    <citation type="journal article" date="2018" name="Sci. Rep.">
        <title>Genomic signatures of local adaptation to the degree of environmental predictability in rotifers.</title>
        <authorList>
            <person name="Franch-Gras L."/>
            <person name="Hahn C."/>
            <person name="Garcia-Roger E.M."/>
            <person name="Carmona M.J."/>
            <person name="Serra M."/>
            <person name="Gomez A."/>
        </authorList>
    </citation>
    <scope>NUCLEOTIDE SEQUENCE [LARGE SCALE GENOMIC DNA]</scope>
    <source>
        <strain evidence="3">HYR1</strain>
    </source>
</reference>